<dbReference type="Proteomes" id="UP000249377">
    <property type="component" value="Unassembled WGS sequence"/>
</dbReference>
<dbReference type="AlphaFoldDB" id="A0A328UG11"/>
<dbReference type="EMBL" id="QLYR01000001">
    <property type="protein sequence ID" value="RAQ30289.1"/>
    <property type="molecule type" value="Genomic_DNA"/>
</dbReference>
<organism evidence="1 2">
    <name type="scientific">Hydrogeniiclostridium mannosilyticum</name>
    <dbReference type="NCBI Taxonomy" id="2764322"/>
    <lineage>
        <taxon>Bacteria</taxon>
        <taxon>Bacillati</taxon>
        <taxon>Bacillota</taxon>
        <taxon>Clostridia</taxon>
        <taxon>Eubacteriales</taxon>
        <taxon>Acutalibacteraceae</taxon>
        <taxon>Hydrogeniiclostridium</taxon>
    </lineage>
</organism>
<protein>
    <submittedName>
        <fullName evidence="1">Uncharacterized protein</fullName>
    </submittedName>
</protein>
<accession>A0A328UG11</accession>
<evidence type="ECO:0000313" key="1">
    <source>
        <dbReference type="EMBL" id="RAQ30289.1"/>
    </source>
</evidence>
<evidence type="ECO:0000313" key="2">
    <source>
        <dbReference type="Proteomes" id="UP000249377"/>
    </source>
</evidence>
<keyword evidence="2" id="KW-1185">Reference proteome</keyword>
<reference evidence="1 2" key="1">
    <citation type="submission" date="2018-06" db="EMBL/GenBank/DDBJ databases">
        <title>Noncontiguous genome sequence of Ruminococcaceae bacterium ASD2818.</title>
        <authorList>
            <person name="Chaplin A.V."/>
            <person name="Sokolova S.R."/>
            <person name="Kochetkova T.O."/>
            <person name="Goltsov A.Y."/>
            <person name="Trofimov D.Y."/>
            <person name="Efimov B.A."/>
        </authorList>
    </citation>
    <scope>NUCLEOTIDE SEQUENCE [LARGE SCALE GENOMIC DNA]</scope>
    <source>
        <strain evidence="1 2">ASD2818</strain>
    </source>
</reference>
<gene>
    <name evidence="1" type="ORF">DPQ25_01935</name>
</gene>
<comment type="caution">
    <text evidence="1">The sequence shown here is derived from an EMBL/GenBank/DDBJ whole genome shotgun (WGS) entry which is preliminary data.</text>
</comment>
<proteinExistence type="predicted"/>
<name>A0A328UG11_9FIRM</name>
<dbReference type="RefSeq" id="WP_112331486.1">
    <property type="nucleotide sequence ID" value="NZ_QLYR01000001.1"/>
</dbReference>
<sequence length="309" mass="34634">MSLSGLLKGCGERERAFQEILRSFLPEPKQFYTASGHKAFSKEYQLRAPAAQALERRDVAFVGTAFTNLAEVMVARAVERGKRAVLSFPLAFKGLELATEKLGSAEVVKQQLKDFFTASVLKVERFVKGGESIEKILPACYYLSKLEQLSGLYQDVWPKNIPAYLKAREQRELVTDLERLCGVFNHVFIQSGLAGGKSRAVFRPSLGRLSDELGGAGVSFYLDGTLYYMKTSQTYGYRWREIAQAVSGYLLYLLDCGQARPAHALGELRVERLAFYQARFGEIEYLDLSRLDSLAIETAAQNLKAFFTK</sequence>